<proteinExistence type="predicted"/>
<organism evidence="1 2">
    <name type="scientific">Mycena alexandri</name>
    <dbReference type="NCBI Taxonomy" id="1745969"/>
    <lineage>
        <taxon>Eukaryota</taxon>
        <taxon>Fungi</taxon>
        <taxon>Dikarya</taxon>
        <taxon>Basidiomycota</taxon>
        <taxon>Agaricomycotina</taxon>
        <taxon>Agaricomycetes</taxon>
        <taxon>Agaricomycetidae</taxon>
        <taxon>Agaricales</taxon>
        <taxon>Marasmiineae</taxon>
        <taxon>Mycenaceae</taxon>
        <taxon>Mycena</taxon>
    </lineage>
</organism>
<dbReference type="Proteomes" id="UP001218188">
    <property type="component" value="Unassembled WGS sequence"/>
</dbReference>
<name>A0AAD6X9J0_9AGAR</name>
<gene>
    <name evidence="1" type="ORF">C8F04DRAFT_947028</name>
</gene>
<evidence type="ECO:0000313" key="1">
    <source>
        <dbReference type="EMBL" id="KAJ7041662.1"/>
    </source>
</evidence>
<accession>A0AAD6X9J0</accession>
<comment type="caution">
    <text evidence="1">The sequence shown here is derived from an EMBL/GenBank/DDBJ whole genome shotgun (WGS) entry which is preliminary data.</text>
</comment>
<sequence length="273" mass="30481">MIWDAQDHSCGYDATFTILANIWAEQPGVWEERFIVFGYLMASWANQLKLVAGRVISLESARNAVRRGMYAQTPEYFPYGPNQTSIDRIARAILPEKDYASGRQSCGICGFADPSEYGLFDAFMCATANSQSPTPSGTKLSQWIKKSLSHGRGNCPVCRQTGRRVRMNMTVSITDVPNLLVISLDDPQLVIDPILHFDKEDVLTCMKLRGIIYGGHGHFTSRYISQNGAIWYHDGVTTGRRCTLEGNITHLNDMRVLGSCREDRALAVIYALT</sequence>
<dbReference type="AlphaFoldDB" id="A0AAD6X9J0"/>
<protein>
    <submittedName>
        <fullName evidence="1">Uncharacterized protein</fullName>
    </submittedName>
</protein>
<evidence type="ECO:0000313" key="2">
    <source>
        <dbReference type="Proteomes" id="UP001218188"/>
    </source>
</evidence>
<dbReference type="EMBL" id="JARJCM010000016">
    <property type="protein sequence ID" value="KAJ7041662.1"/>
    <property type="molecule type" value="Genomic_DNA"/>
</dbReference>
<reference evidence="1" key="1">
    <citation type="submission" date="2023-03" db="EMBL/GenBank/DDBJ databases">
        <title>Massive genome expansion in bonnet fungi (Mycena s.s.) driven by repeated elements and novel gene families across ecological guilds.</title>
        <authorList>
            <consortium name="Lawrence Berkeley National Laboratory"/>
            <person name="Harder C.B."/>
            <person name="Miyauchi S."/>
            <person name="Viragh M."/>
            <person name="Kuo A."/>
            <person name="Thoen E."/>
            <person name="Andreopoulos B."/>
            <person name="Lu D."/>
            <person name="Skrede I."/>
            <person name="Drula E."/>
            <person name="Henrissat B."/>
            <person name="Morin E."/>
            <person name="Kohler A."/>
            <person name="Barry K."/>
            <person name="LaButti K."/>
            <person name="Morin E."/>
            <person name="Salamov A."/>
            <person name="Lipzen A."/>
            <person name="Mereny Z."/>
            <person name="Hegedus B."/>
            <person name="Baldrian P."/>
            <person name="Stursova M."/>
            <person name="Weitz H."/>
            <person name="Taylor A."/>
            <person name="Grigoriev I.V."/>
            <person name="Nagy L.G."/>
            <person name="Martin F."/>
            <person name="Kauserud H."/>
        </authorList>
    </citation>
    <scope>NUCLEOTIDE SEQUENCE</scope>
    <source>
        <strain evidence="1">CBHHK200</strain>
    </source>
</reference>
<keyword evidence="2" id="KW-1185">Reference proteome</keyword>